<gene>
    <name evidence="2" type="ORF">FKW44_001221</name>
</gene>
<dbReference type="EMBL" id="CP045890">
    <property type="protein sequence ID" value="QQP56533.1"/>
    <property type="molecule type" value="Genomic_DNA"/>
</dbReference>
<protein>
    <submittedName>
        <fullName evidence="2">Uncharacterized protein</fullName>
    </submittedName>
</protein>
<sequence length="66" mass="7221">PAYINNETLEEIKREFSKHHRSLLPLQRSASAAVQGPLPPPRSKRSSARSSLASSTLSLNRFGSCS</sequence>
<evidence type="ECO:0000313" key="2">
    <source>
        <dbReference type="EMBL" id="QQP56533.1"/>
    </source>
</evidence>
<organism evidence="2 3">
    <name type="scientific">Caligus rogercresseyi</name>
    <name type="common">Sea louse</name>
    <dbReference type="NCBI Taxonomy" id="217165"/>
    <lineage>
        <taxon>Eukaryota</taxon>
        <taxon>Metazoa</taxon>
        <taxon>Ecdysozoa</taxon>
        <taxon>Arthropoda</taxon>
        <taxon>Crustacea</taxon>
        <taxon>Multicrustacea</taxon>
        <taxon>Hexanauplia</taxon>
        <taxon>Copepoda</taxon>
        <taxon>Siphonostomatoida</taxon>
        <taxon>Caligidae</taxon>
        <taxon>Caligus</taxon>
    </lineage>
</organism>
<evidence type="ECO:0000313" key="3">
    <source>
        <dbReference type="Proteomes" id="UP000595437"/>
    </source>
</evidence>
<keyword evidence="3" id="KW-1185">Reference proteome</keyword>
<accession>A0A7T8KIF2</accession>
<evidence type="ECO:0000256" key="1">
    <source>
        <dbReference type="SAM" id="MobiDB-lite"/>
    </source>
</evidence>
<name>A0A7T8KIF2_CALRO</name>
<dbReference type="AlphaFoldDB" id="A0A7T8KIF2"/>
<reference evidence="3" key="1">
    <citation type="submission" date="2021-01" db="EMBL/GenBank/DDBJ databases">
        <title>Caligus Genome Assembly.</title>
        <authorList>
            <person name="Gallardo-Escarate C."/>
        </authorList>
    </citation>
    <scope>NUCLEOTIDE SEQUENCE [LARGE SCALE GENOMIC DNA]</scope>
</reference>
<feature type="non-terminal residue" evidence="2">
    <location>
        <position position="1"/>
    </location>
</feature>
<dbReference type="Proteomes" id="UP000595437">
    <property type="component" value="Chromosome 1"/>
</dbReference>
<feature type="region of interest" description="Disordered" evidence="1">
    <location>
        <begin position="26"/>
        <end position="66"/>
    </location>
</feature>
<feature type="non-terminal residue" evidence="2">
    <location>
        <position position="66"/>
    </location>
</feature>
<feature type="compositionally biased region" description="Low complexity" evidence="1">
    <location>
        <begin position="48"/>
        <end position="66"/>
    </location>
</feature>
<proteinExistence type="predicted"/>